<feature type="region of interest" description="Disordered" evidence="1">
    <location>
        <begin position="213"/>
        <end position="247"/>
    </location>
</feature>
<evidence type="ECO:0000313" key="3">
    <source>
        <dbReference type="EMBL" id="KLO10752.1"/>
    </source>
</evidence>
<dbReference type="SMART" id="SM00757">
    <property type="entry name" value="CRA"/>
    <property type="match status" value="1"/>
</dbReference>
<evidence type="ECO:0000313" key="4">
    <source>
        <dbReference type="Proteomes" id="UP000053477"/>
    </source>
</evidence>
<accession>A0A0H2RGP7</accession>
<organism evidence="3 4">
    <name type="scientific">Schizopora paradoxa</name>
    <dbReference type="NCBI Taxonomy" id="27342"/>
    <lineage>
        <taxon>Eukaryota</taxon>
        <taxon>Fungi</taxon>
        <taxon>Dikarya</taxon>
        <taxon>Basidiomycota</taxon>
        <taxon>Agaricomycotina</taxon>
        <taxon>Agaricomycetes</taxon>
        <taxon>Hymenochaetales</taxon>
        <taxon>Schizoporaceae</taxon>
        <taxon>Schizopora</taxon>
    </lineage>
</organism>
<dbReference type="AlphaFoldDB" id="A0A0H2RGP7"/>
<dbReference type="Pfam" id="PF10607">
    <property type="entry name" value="CTLH"/>
    <property type="match status" value="1"/>
</dbReference>
<protein>
    <recommendedName>
        <fullName evidence="2">CRA domain-containing protein</fullName>
    </recommendedName>
</protein>
<dbReference type="InParanoid" id="A0A0H2RGP7"/>
<proteinExistence type="predicted"/>
<feature type="domain" description="CRA" evidence="2">
    <location>
        <begin position="249"/>
        <end position="350"/>
    </location>
</feature>
<dbReference type="EMBL" id="KQ086018">
    <property type="protein sequence ID" value="KLO10752.1"/>
    <property type="molecule type" value="Genomic_DNA"/>
</dbReference>
<gene>
    <name evidence="3" type="ORF">SCHPADRAFT_930366</name>
</gene>
<dbReference type="InterPro" id="IPR013144">
    <property type="entry name" value="CRA_dom"/>
</dbReference>
<dbReference type="PANTHER" id="PTHR12864">
    <property type="entry name" value="RAN BINDING PROTEIN 9-RELATED"/>
    <property type="match status" value="1"/>
</dbReference>
<name>A0A0H2RGP7_9AGAM</name>
<evidence type="ECO:0000256" key="1">
    <source>
        <dbReference type="SAM" id="MobiDB-lite"/>
    </source>
</evidence>
<feature type="compositionally biased region" description="Low complexity" evidence="1">
    <location>
        <begin position="234"/>
        <end position="247"/>
    </location>
</feature>
<dbReference type="Pfam" id="PF08513">
    <property type="entry name" value="LisH"/>
    <property type="match status" value="1"/>
</dbReference>
<dbReference type="STRING" id="27342.A0A0H2RGP7"/>
<dbReference type="InterPro" id="IPR050618">
    <property type="entry name" value="Ubq-SigPath_Reg"/>
</dbReference>
<dbReference type="Proteomes" id="UP000053477">
    <property type="component" value="Unassembled WGS sequence"/>
</dbReference>
<dbReference type="InterPro" id="IPR024964">
    <property type="entry name" value="CTLH/CRA"/>
</dbReference>
<sequence length="396" mass="43278">MQGNKNFKPNAAYLRELVLDYLIHNSYVDTARTFARDSASVSSLASSSEEGASHAETCGGSHVNSAEAAMSDGVEMDEIMDDGEEAGEEVGEEVAQAGTLSKETVRSARQRQEISIHLLSGRIDEATRLLRLNFPQVLQEPDVSAASSSTQTSSLFGSSKIEILNPTNTGDDAQQSRKLEFTSQMSTHPVHIALNLRIQDFIESVRTIPLPYPPPRCSSPAEDESQSIPYSNGTLSHTTSSSISTKLTPDPRAVLHKAQHLYAVAQSLHNPRDKEIYLGEVKRVGALLAYLKPEESSIGSLLSQQRRESVANQVNSAILYHLGQPAVSYLELYTRYTTAVWKVLHDMRLPCPQGQPSSDSAASAPVANRKLGVLKNERDEVEIIKPFDLAEFLISS</sequence>
<feature type="region of interest" description="Disordered" evidence="1">
    <location>
        <begin position="84"/>
        <end position="106"/>
    </location>
</feature>
<dbReference type="OrthoDB" id="8048523at2759"/>
<dbReference type="InterPro" id="IPR006594">
    <property type="entry name" value="LisH"/>
</dbReference>
<evidence type="ECO:0000259" key="2">
    <source>
        <dbReference type="SMART" id="SM00757"/>
    </source>
</evidence>
<reference evidence="3 4" key="1">
    <citation type="submission" date="2015-04" db="EMBL/GenBank/DDBJ databases">
        <title>Complete genome sequence of Schizopora paradoxa KUC8140, a cosmopolitan wood degrader in East Asia.</title>
        <authorList>
            <consortium name="DOE Joint Genome Institute"/>
            <person name="Min B."/>
            <person name="Park H."/>
            <person name="Jang Y."/>
            <person name="Kim J.-J."/>
            <person name="Kim K.H."/>
            <person name="Pangilinan J."/>
            <person name="Lipzen A."/>
            <person name="Riley R."/>
            <person name="Grigoriev I.V."/>
            <person name="Spatafora J.W."/>
            <person name="Choi I.-G."/>
        </authorList>
    </citation>
    <scope>NUCLEOTIDE SEQUENCE [LARGE SCALE GENOMIC DNA]</scope>
    <source>
        <strain evidence="3 4">KUC8140</strain>
    </source>
</reference>
<dbReference type="PROSITE" id="PS50896">
    <property type="entry name" value="LISH"/>
    <property type="match status" value="1"/>
</dbReference>
<keyword evidence="4" id="KW-1185">Reference proteome</keyword>